<evidence type="ECO:0000313" key="1">
    <source>
        <dbReference type="EMBL" id="KAJ7971690.1"/>
    </source>
</evidence>
<accession>A0AAD7PYU8</accession>
<comment type="caution">
    <text evidence="1">The sequence shown here is derived from an EMBL/GenBank/DDBJ whole genome shotgun (WGS) entry which is preliminary data.</text>
</comment>
<dbReference type="EMBL" id="JARAOO010000004">
    <property type="protein sequence ID" value="KAJ7971690.1"/>
    <property type="molecule type" value="Genomic_DNA"/>
</dbReference>
<gene>
    <name evidence="1" type="ORF">O6P43_009683</name>
</gene>
<dbReference type="KEGG" id="qsa:O6P43_009683"/>
<reference evidence="1" key="1">
    <citation type="journal article" date="2023" name="Science">
        <title>Elucidation of the pathway for biosynthesis of saponin adjuvants from the soapbark tree.</title>
        <authorList>
            <person name="Reed J."/>
            <person name="Orme A."/>
            <person name="El-Demerdash A."/>
            <person name="Owen C."/>
            <person name="Martin L.B.B."/>
            <person name="Misra R.C."/>
            <person name="Kikuchi S."/>
            <person name="Rejzek M."/>
            <person name="Martin A.C."/>
            <person name="Harkess A."/>
            <person name="Leebens-Mack J."/>
            <person name="Louveau T."/>
            <person name="Stephenson M.J."/>
            <person name="Osbourn A."/>
        </authorList>
    </citation>
    <scope>NUCLEOTIDE SEQUENCE</scope>
    <source>
        <strain evidence="1">S10</strain>
    </source>
</reference>
<organism evidence="1 2">
    <name type="scientific">Quillaja saponaria</name>
    <name type="common">Soap bark tree</name>
    <dbReference type="NCBI Taxonomy" id="32244"/>
    <lineage>
        <taxon>Eukaryota</taxon>
        <taxon>Viridiplantae</taxon>
        <taxon>Streptophyta</taxon>
        <taxon>Embryophyta</taxon>
        <taxon>Tracheophyta</taxon>
        <taxon>Spermatophyta</taxon>
        <taxon>Magnoliopsida</taxon>
        <taxon>eudicotyledons</taxon>
        <taxon>Gunneridae</taxon>
        <taxon>Pentapetalae</taxon>
        <taxon>rosids</taxon>
        <taxon>fabids</taxon>
        <taxon>Fabales</taxon>
        <taxon>Quillajaceae</taxon>
        <taxon>Quillaja</taxon>
    </lineage>
</organism>
<protein>
    <submittedName>
        <fullName evidence="1">Uncharacterized protein</fullName>
    </submittedName>
</protein>
<proteinExistence type="predicted"/>
<name>A0AAD7PYU8_QUISA</name>
<sequence>MSPTCWPMEPLQPEGLRVVLGLEMFCRLDREEISSWDCNTGDDRNGFVSHGAGQKTGYFYLAAEDYIKVNGNMRESMADV</sequence>
<dbReference type="AlphaFoldDB" id="A0AAD7PYU8"/>
<keyword evidence="2" id="KW-1185">Reference proteome</keyword>
<evidence type="ECO:0000313" key="2">
    <source>
        <dbReference type="Proteomes" id="UP001163823"/>
    </source>
</evidence>
<dbReference type="Proteomes" id="UP001163823">
    <property type="component" value="Chromosome 4"/>
</dbReference>